<keyword evidence="3" id="KW-1185">Reference proteome</keyword>
<reference evidence="3" key="1">
    <citation type="journal article" date="2014" name="Proc. Natl. Acad. Sci. U.S.A.">
        <title>Extensive sampling of basidiomycete genomes demonstrates inadequacy of the white-rot/brown-rot paradigm for wood decay fungi.</title>
        <authorList>
            <person name="Riley R."/>
            <person name="Salamov A.A."/>
            <person name="Brown D.W."/>
            <person name="Nagy L.G."/>
            <person name="Floudas D."/>
            <person name="Held B.W."/>
            <person name="Levasseur A."/>
            <person name="Lombard V."/>
            <person name="Morin E."/>
            <person name="Otillar R."/>
            <person name="Lindquist E.A."/>
            <person name="Sun H."/>
            <person name="LaButti K.M."/>
            <person name="Schmutz J."/>
            <person name="Jabbour D."/>
            <person name="Luo H."/>
            <person name="Baker S.E."/>
            <person name="Pisabarro A.G."/>
            <person name="Walton J.D."/>
            <person name="Blanchette R.A."/>
            <person name="Henrissat B."/>
            <person name="Martin F."/>
            <person name="Cullen D."/>
            <person name="Hibbett D.S."/>
            <person name="Grigoriev I.V."/>
        </authorList>
    </citation>
    <scope>NUCLEOTIDE SEQUENCE [LARGE SCALE GENOMIC DNA]</scope>
    <source>
        <strain evidence="3">CBS 339.88</strain>
    </source>
</reference>
<gene>
    <name evidence="2" type="ORF">GALMADRAFT_1347206</name>
</gene>
<evidence type="ECO:0000313" key="3">
    <source>
        <dbReference type="Proteomes" id="UP000027222"/>
    </source>
</evidence>
<dbReference type="HOGENOM" id="CLU_758742_0_0_1"/>
<dbReference type="EMBL" id="KL142369">
    <property type="protein sequence ID" value="KDR82530.1"/>
    <property type="molecule type" value="Genomic_DNA"/>
</dbReference>
<dbReference type="Proteomes" id="UP000027222">
    <property type="component" value="Unassembled WGS sequence"/>
</dbReference>
<evidence type="ECO:0000313" key="2">
    <source>
        <dbReference type="EMBL" id="KDR82530.1"/>
    </source>
</evidence>
<feature type="region of interest" description="Disordered" evidence="1">
    <location>
        <begin position="242"/>
        <end position="263"/>
    </location>
</feature>
<feature type="compositionally biased region" description="Basic and acidic residues" evidence="1">
    <location>
        <begin position="139"/>
        <end position="152"/>
    </location>
</feature>
<accession>A0A067TH51</accession>
<proteinExistence type="predicted"/>
<name>A0A067TH51_GALM3</name>
<feature type="region of interest" description="Disordered" evidence="1">
    <location>
        <begin position="340"/>
        <end position="365"/>
    </location>
</feature>
<feature type="region of interest" description="Disordered" evidence="1">
    <location>
        <begin position="132"/>
        <end position="155"/>
    </location>
</feature>
<organism evidence="2 3">
    <name type="scientific">Galerina marginata (strain CBS 339.88)</name>
    <dbReference type="NCBI Taxonomy" id="685588"/>
    <lineage>
        <taxon>Eukaryota</taxon>
        <taxon>Fungi</taxon>
        <taxon>Dikarya</taxon>
        <taxon>Basidiomycota</taxon>
        <taxon>Agaricomycotina</taxon>
        <taxon>Agaricomycetes</taxon>
        <taxon>Agaricomycetidae</taxon>
        <taxon>Agaricales</taxon>
        <taxon>Agaricineae</taxon>
        <taxon>Strophariaceae</taxon>
        <taxon>Galerina</taxon>
    </lineage>
</organism>
<protein>
    <submittedName>
        <fullName evidence="2">Uncharacterized protein</fullName>
    </submittedName>
</protein>
<evidence type="ECO:0000256" key="1">
    <source>
        <dbReference type="SAM" id="MobiDB-lite"/>
    </source>
</evidence>
<sequence>MPFELDNMRGCVALDIKKNHIIENLKLEWIGFAQLYIFLVRTNLQPNTMPTKDAMYHELIMGPQKVTNTLFCVRVRVLRSKFGSSKFPSGFRLLLDLILDEKSRQASAFMNSQQSRHIAHNHGSVIEEIVGGVSPPRTESQKRQNEYSHEGGKLSATTSVKLGEGTIYRSICSVSTPRNFGTSIPSISFEKQTSNACPSQSCISVGPDAVGRCCEIEGEFLDTGAYPQADTRERYHAFGEMGGRKAAREEAQRSEGEERERGKVDIIGKDAFDQDPPPSVSDYSTYLWKVFAVKFGKMPAIWLPYSCSSARSAPTRGNIKPHSKRRRELAYDDVVLEKGENEDKQIADGYGNPHPMIPFMEKENT</sequence>
<dbReference type="AlphaFoldDB" id="A0A067TH51"/>